<dbReference type="Proteomes" id="UP000724874">
    <property type="component" value="Unassembled WGS sequence"/>
</dbReference>
<comment type="caution">
    <text evidence="2">The sequence shown here is derived from an EMBL/GenBank/DDBJ whole genome shotgun (WGS) entry which is preliminary data.</text>
</comment>
<keyword evidence="1" id="KW-0812">Transmembrane</keyword>
<accession>A0A9P5NDJ4</accession>
<keyword evidence="1" id="KW-0472">Membrane</keyword>
<dbReference type="OrthoDB" id="3129479at2759"/>
<evidence type="ECO:0000313" key="2">
    <source>
        <dbReference type="EMBL" id="KAF8883903.1"/>
    </source>
</evidence>
<proteinExistence type="predicted"/>
<name>A0A9P5NDJ4_GYMJU</name>
<evidence type="ECO:0000256" key="1">
    <source>
        <dbReference type="SAM" id="Phobius"/>
    </source>
</evidence>
<evidence type="ECO:0000313" key="3">
    <source>
        <dbReference type="Proteomes" id="UP000724874"/>
    </source>
</evidence>
<reference evidence="2" key="1">
    <citation type="submission" date="2020-11" db="EMBL/GenBank/DDBJ databases">
        <authorList>
            <consortium name="DOE Joint Genome Institute"/>
            <person name="Ahrendt S."/>
            <person name="Riley R."/>
            <person name="Andreopoulos W."/>
            <person name="LaButti K."/>
            <person name="Pangilinan J."/>
            <person name="Ruiz-duenas F.J."/>
            <person name="Barrasa J.M."/>
            <person name="Sanchez-Garcia M."/>
            <person name="Camarero S."/>
            <person name="Miyauchi S."/>
            <person name="Serrano A."/>
            <person name="Linde D."/>
            <person name="Babiker R."/>
            <person name="Drula E."/>
            <person name="Ayuso-Fernandez I."/>
            <person name="Pacheco R."/>
            <person name="Padilla G."/>
            <person name="Ferreira P."/>
            <person name="Barriuso J."/>
            <person name="Kellner H."/>
            <person name="Castanera R."/>
            <person name="Alfaro M."/>
            <person name="Ramirez L."/>
            <person name="Pisabarro A.G."/>
            <person name="Kuo A."/>
            <person name="Tritt A."/>
            <person name="Lipzen A."/>
            <person name="He G."/>
            <person name="Yan M."/>
            <person name="Ng V."/>
            <person name="Cullen D."/>
            <person name="Martin F."/>
            <person name="Rosso M.-N."/>
            <person name="Henrissat B."/>
            <person name="Hibbett D."/>
            <person name="Martinez A.T."/>
            <person name="Grigoriev I.V."/>
        </authorList>
    </citation>
    <scope>NUCLEOTIDE SEQUENCE</scope>
    <source>
        <strain evidence="2">AH 44721</strain>
    </source>
</reference>
<sequence length="356" mass="39584">MLYICVFRTIGYSIQNVLMSLFVLLVSAVSLLFTLLFVLPWSFVLAALRRAAFEEVPMKKVVLIIDAQESDIGLGFMRQHLNEPETLILAFVRHLYNESSHLPRKLGQHTAKIIYFEMPGRLVLESEIRHIDEKYGPITHVYETSSSSTYMLDSPFPLNYDERLQRAQKLSTTALIAAQVDGASTTILTAFDLMKQHKYGKIYVMASLPDLRPCPITDLPRALIGALATELRGIGAPLGVEIVIFQTGITSADQATIVDGKATGVLDYLVNKGIIAHGLRALHPICREFLTGLLQARPTIKENWTECCEDVVDPVTDAAVECTAPGCEARWVCHNARIREEDTPFLPQVSSSLPEN</sequence>
<keyword evidence="3" id="KW-1185">Reference proteome</keyword>
<dbReference type="AlphaFoldDB" id="A0A9P5NDJ4"/>
<feature type="transmembrane region" description="Helical" evidence="1">
    <location>
        <begin position="20"/>
        <end position="48"/>
    </location>
</feature>
<dbReference type="EMBL" id="JADNYJ010000112">
    <property type="protein sequence ID" value="KAF8883903.1"/>
    <property type="molecule type" value="Genomic_DNA"/>
</dbReference>
<organism evidence="2 3">
    <name type="scientific">Gymnopilus junonius</name>
    <name type="common">Spectacular rustgill mushroom</name>
    <name type="synonym">Gymnopilus spectabilis subsp. junonius</name>
    <dbReference type="NCBI Taxonomy" id="109634"/>
    <lineage>
        <taxon>Eukaryota</taxon>
        <taxon>Fungi</taxon>
        <taxon>Dikarya</taxon>
        <taxon>Basidiomycota</taxon>
        <taxon>Agaricomycotina</taxon>
        <taxon>Agaricomycetes</taxon>
        <taxon>Agaricomycetidae</taxon>
        <taxon>Agaricales</taxon>
        <taxon>Agaricineae</taxon>
        <taxon>Hymenogastraceae</taxon>
        <taxon>Gymnopilus</taxon>
    </lineage>
</organism>
<protein>
    <submittedName>
        <fullName evidence="2">Uncharacterized protein</fullName>
    </submittedName>
</protein>
<gene>
    <name evidence="2" type="ORF">CPB84DRAFT_1789679</name>
</gene>
<keyword evidence="1" id="KW-1133">Transmembrane helix</keyword>